<dbReference type="Pfam" id="PF24832">
    <property type="entry name" value="DUF7716"/>
    <property type="match status" value="1"/>
</dbReference>
<gene>
    <name evidence="2" type="ordered locus">ESA_03894</name>
</gene>
<dbReference type="AlphaFoldDB" id="A7ML31"/>
<dbReference type="Proteomes" id="UP000000260">
    <property type="component" value="Chromosome"/>
</dbReference>
<feature type="domain" description="DUF7716" evidence="1">
    <location>
        <begin position="60"/>
        <end position="148"/>
    </location>
</feature>
<evidence type="ECO:0000259" key="1">
    <source>
        <dbReference type="Pfam" id="PF24832"/>
    </source>
</evidence>
<dbReference type="KEGG" id="esa:ESA_03894"/>
<evidence type="ECO:0000313" key="2">
    <source>
        <dbReference type="EMBL" id="ABU79080.1"/>
    </source>
</evidence>
<proteinExistence type="predicted"/>
<name>A7ML31_CROS8</name>
<dbReference type="InterPro" id="IPR056133">
    <property type="entry name" value="DUF7716"/>
</dbReference>
<keyword evidence="3" id="KW-1185">Reference proteome</keyword>
<evidence type="ECO:0000313" key="3">
    <source>
        <dbReference type="Proteomes" id="UP000000260"/>
    </source>
</evidence>
<organism evidence="2 3">
    <name type="scientific">Cronobacter sakazakii (strain ATCC BAA-894)</name>
    <name type="common">Enterobacter sakazakii</name>
    <dbReference type="NCBI Taxonomy" id="290339"/>
    <lineage>
        <taxon>Bacteria</taxon>
        <taxon>Pseudomonadati</taxon>
        <taxon>Pseudomonadota</taxon>
        <taxon>Gammaproteobacteria</taxon>
        <taxon>Enterobacterales</taxon>
        <taxon>Enterobacteriaceae</taxon>
        <taxon>Cronobacter</taxon>
    </lineage>
</organism>
<dbReference type="EMBL" id="CP000783">
    <property type="protein sequence ID" value="ABU79080.1"/>
    <property type="molecule type" value="Genomic_DNA"/>
</dbReference>
<reference evidence="2 3" key="1">
    <citation type="journal article" date="2010" name="PLoS ONE">
        <title>Genome sequence of Cronobacter sakazakii BAA-894 and comparative genomic hybridization analysis with other Cronobacter species.</title>
        <authorList>
            <person name="Kucerova E."/>
            <person name="Clifton S.W."/>
            <person name="Xia X.Q."/>
            <person name="Long F."/>
            <person name="Porwollik S."/>
            <person name="Fulton L."/>
            <person name="Fronick C."/>
            <person name="Minx P."/>
            <person name="Kyung K."/>
            <person name="Warren W."/>
            <person name="Fulton R."/>
            <person name="Feng D."/>
            <person name="Wollam A."/>
            <person name="Shah N."/>
            <person name="Bhonagiri V."/>
            <person name="Nash W.E."/>
            <person name="Hallsworth-Pepin K."/>
            <person name="Wilson R.K."/>
            <person name="McClelland M."/>
            <person name="Forsythe S.J."/>
        </authorList>
    </citation>
    <scope>NUCLEOTIDE SEQUENCE [LARGE SCALE GENOMIC DNA]</scope>
    <source>
        <strain evidence="2 3">ATCC BAA-894</strain>
    </source>
</reference>
<sequence length="148" mass="17083">MVAGIFGEVVNRRVKENLVGLQEKLVNNKHTLRRLNMLNKDSKYSLSDIISYMKITDSRNDDFCLYGELDERLNANGSYYIADYPDVDDNDKEIYPEIVTNKKLHYLYSGEQFADAIASVVEKKPSATLDDFVKALNFYSENDNFLDF</sequence>
<accession>A7ML31</accession>
<protein>
    <recommendedName>
        <fullName evidence="1">DUF7716 domain-containing protein</fullName>
    </recommendedName>
</protein>
<dbReference type="HOGENOM" id="CLU_147243_1_0_6"/>